<dbReference type="EMBL" id="CP106878">
    <property type="protein sequence ID" value="WAA08910.1"/>
    <property type="molecule type" value="Genomic_DNA"/>
</dbReference>
<evidence type="ECO:0000256" key="1">
    <source>
        <dbReference type="SAM" id="Phobius"/>
    </source>
</evidence>
<dbReference type="Gene3D" id="2.40.50.120">
    <property type="match status" value="1"/>
</dbReference>
<feature type="transmembrane region" description="Helical" evidence="1">
    <location>
        <begin position="6"/>
        <end position="24"/>
    </location>
</feature>
<name>A0A9E8RU67_9BACI</name>
<accession>A0A9E8RU67</accession>
<gene>
    <name evidence="2" type="ORF">OE104_09855</name>
</gene>
<protein>
    <submittedName>
        <fullName evidence="2">Uncharacterized protein</fullName>
    </submittedName>
</protein>
<dbReference type="RefSeq" id="WP_275416695.1">
    <property type="nucleotide sequence ID" value="NZ_CP106878.1"/>
</dbReference>
<keyword evidence="1" id="KW-0472">Membrane</keyword>
<organism evidence="2 3">
    <name type="scientific">Fervidibacillus albus</name>
    <dbReference type="NCBI Taxonomy" id="2980026"/>
    <lineage>
        <taxon>Bacteria</taxon>
        <taxon>Bacillati</taxon>
        <taxon>Bacillota</taxon>
        <taxon>Bacilli</taxon>
        <taxon>Bacillales</taxon>
        <taxon>Bacillaceae</taxon>
        <taxon>Fervidibacillus</taxon>
    </lineage>
</organism>
<dbReference type="AlphaFoldDB" id="A0A9E8RU67"/>
<evidence type="ECO:0000313" key="3">
    <source>
        <dbReference type="Proteomes" id="UP001164718"/>
    </source>
</evidence>
<sequence>MKKWKYMALFLGILVIGMGTYIIYGMNNDSSDNKNALSKMYNSESEMYDDAELVIKGEIVSDGEENTRELDEQTIKEEVYEVEVKKIFKNDLDEVVNEGDIITLAVSKQVEMNGQEIATNENDDISKGNYLLFLNMFYDESNNETIFVNVSPNYLYKNVEDTNYENISSESLEHLTEEKIIELQKEHG</sequence>
<keyword evidence="1" id="KW-1133">Transmembrane helix</keyword>
<reference evidence="2" key="1">
    <citation type="submission" date="2022-09" db="EMBL/GenBank/DDBJ databases">
        <title>Complete Genomes of Fervidibacillus albus and Fervidibacillus halotolerans isolated from tidal flat sediments.</title>
        <authorList>
            <person name="Kwon K.K."/>
            <person name="Yang S.-H."/>
            <person name="Park M.J."/>
            <person name="Oh H.-M."/>
        </authorList>
    </citation>
    <scope>NUCLEOTIDE SEQUENCE</scope>
    <source>
        <strain evidence="2">MEBiC13591</strain>
    </source>
</reference>
<evidence type="ECO:0000313" key="2">
    <source>
        <dbReference type="EMBL" id="WAA08910.1"/>
    </source>
</evidence>
<proteinExistence type="predicted"/>
<keyword evidence="3" id="KW-1185">Reference proteome</keyword>
<dbReference type="InterPro" id="IPR008993">
    <property type="entry name" value="TIMP-like_OB-fold"/>
</dbReference>
<keyword evidence="1" id="KW-0812">Transmembrane</keyword>
<dbReference type="KEGG" id="faf:OE104_09855"/>
<dbReference type="Proteomes" id="UP001164718">
    <property type="component" value="Chromosome"/>
</dbReference>